<dbReference type="Gene3D" id="1.10.10.10">
    <property type="entry name" value="Winged helix-like DNA-binding domain superfamily/Winged helix DNA-binding domain"/>
    <property type="match status" value="1"/>
</dbReference>
<keyword evidence="1" id="KW-0805">Transcription regulation</keyword>
<dbReference type="GO" id="GO:0045892">
    <property type="term" value="P:negative regulation of DNA-templated transcription"/>
    <property type="evidence" value="ECO:0007669"/>
    <property type="project" value="TreeGrafter"/>
</dbReference>
<dbReference type="PROSITE" id="PS51078">
    <property type="entry name" value="ICLR_ED"/>
    <property type="match status" value="1"/>
</dbReference>
<dbReference type="PROSITE" id="PS51077">
    <property type="entry name" value="HTH_ICLR"/>
    <property type="match status" value="1"/>
</dbReference>
<evidence type="ECO:0000256" key="2">
    <source>
        <dbReference type="ARBA" id="ARBA00023125"/>
    </source>
</evidence>
<dbReference type="AlphaFoldDB" id="A0A4Q2U372"/>
<evidence type="ECO:0000313" key="6">
    <source>
        <dbReference type="EMBL" id="RYC30198.1"/>
    </source>
</evidence>
<keyword evidence="3" id="KW-0804">Transcription</keyword>
<dbReference type="InterPro" id="IPR005471">
    <property type="entry name" value="Tscrpt_reg_IclR_N"/>
</dbReference>
<dbReference type="GO" id="GO:0003677">
    <property type="term" value="F:DNA binding"/>
    <property type="evidence" value="ECO:0007669"/>
    <property type="project" value="UniProtKB-KW"/>
</dbReference>
<evidence type="ECO:0000259" key="4">
    <source>
        <dbReference type="PROSITE" id="PS51077"/>
    </source>
</evidence>
<feature type="domain" description="IclR-ED" evidence="5">
    <location>
        <begin position="73"/>
        <end position="257"/>
    </location>
</feature>
<evidence type="ECO:0000259" key="5">
    <source>
        <dbReference type="PROSITE" id="PS51078"/>
    </source>
</evidence>
<keyword evidence="2" id="KW-0238">DNA-binding</keyword>
<gene>
    <name evidence="6" type="ORF">D3273_20205</name>
</gene>
<feature type="domain" description="HTH iclR-type" evidence="4">
    <location>
        <begin position="12"/>
        <end position="79"/>
    </location>
</feature>
<accession>A0A4Q2U372</accession>
<dbReference type="InterPro" id="IPR014757">
    <property type="entry name" value="Tscrpt_reg_IclR_C"/>
</dbReference>
<dbReference type="RefSeq" id="WP_129228699.1">
    <property type="nucleotide sequence ID" value="NZ_QYBB01000030.1"/>
</dbReference>
<name>A0A4Q2U372_9HYPH</name>
<dbReference type="Pfam" id="PF01614">
    <property type="entry name" value="IclR_C"/>
    <property type="match status" value="1"/>
</dbReference>
<dbReference type="EMBL" id="QYBB01000030">
    <property type="protein sequence ID" value="RYC30198.1"/>
    <property type="molecule type" value="Genomic_DNA"/>
</dbReference>
<reference evidence="6 7" key="1">
    <citation type="submission" date="2018-12" db="EMBL/GenBank/DDBJ databases">
        <authorList>
            <person name="Grouzdev D.S."/>
            <person name="Krutkina M.S."/>
        </authorList>
    </citation>
    <scope>NUCLEOTIDE SEQUENCE [LARGE SCALE GENOMIC DNA]</scope>
    <source>
        <strain evidence="6 7">RmlP026</strain>
    </source>
</reference>
<dbReference type="Pfam" id="PF09339">
    <property type="entry name" value="HTH_IclR"/>
    <property type="match status" value="1"/>
</dbReference>
<dbReference type="Proteomes" id="UP000290759">
    <property type="component" value="Unassembled WGS sequence"/>
</dbReference>
<comment type="caution">
    <text evidence="6">The sequence shown here is derived from an EMBL/GenBank/DDBJ whole genome shotgun (WGS) entry which is preliminary data.</text>
</comment>
<dbReference type="SMART" id="SM00346">
    <property type="entry name" value="HTH_ICLR"/>
    <property type="match status" value="1"/>
</dbReference>
<dbReference type="InterPro" id="IPR036388">
    <property type="entry name" value="WH-like_DNA-bd_sf"/>
</dbReference>
<sequence>MPEPSIAKPDFSQTLARGLEMLETLSGATGPLSVSQAAERVGISRAASRRLLLTLRELGYVRSDGVRFWLTARVLQLGAGLVRSEGLWSSVAPFVIDLADRLNEPCSISVLDGPDTVFVCRDATRRIFTTRLGVGDRLPANCSASGKTLLACLPASELNRVLALRGLVARTSASITDPARLRIELGLTHERGYGLAIDEMEDGTLSVAVPLRDRDGRVIAAMSLASHRIRRTPVDLQGPLLDELRLAAQQVERVVESFGDRGWVP</sequence>
<evidence type="ECO:0000256" key="3">
    <source>
        <dbReference type="ARBA" id="ARBA00023163"/>
    </source>
</evidence>
<protein>
    <submittedName>
        <fullName evidence="6">IclR family transcriptional regulator</fullName>
    </submittedName>
</protein>
<dbReference type="PANTHER" id="PTHR30136">
    <property type="entry name" value="HELIX-TURN-HELIX TRANSCRIPTIONAL REGULATOR, ICLR FAMILY"/>
    <property type="match status" value="1"/>
</dbReference>
<dbReference type="OrthoDB" id="2633250at2"/>
<evidence type="ECO:0000313" key="7">
    <source>
        <dbReference type="Proteomes" id="UP000290759"/>
    </source>
</evidence>
<keyword evidence="7" id="KW-1185">Reference proteome</keyword>
<dbReference type="SUPFAM" id="SSF55781">
    <property type="entry name" value="GAF domain-like"/>
    <property type="match status" value="1"/>
</dbReference>
<dbReference type="Gene3D" id="3.30.450.40">
    <property type="match status" value="1"/>
</dbReference>
<dbReference type="PANTHER" id="PTHR30136:SF34">
    <property type="entry name" value="TRANSCRIPTIONAL REGULATOR"/>
    <property type="match status" value="1"/>
</dbReference>
<dbReference type="SUPFAM" id="SSF46785">
    <property type="entry name" value="Winged helix' DNA-binding domain"/>
    <property type="match status" value="1"/>
</dbReference>
<organism evidence="6 7">
    <name type="scientific">Lichenibacterium minor</name>
    <dbReference type="NCBI Taxonomy" id="2316528"/>
    <lineage>
        <taxon>Bacteria</taxon>
        <taxon>Pseudomonadati</taxon>
        <taxon>Pseudomonadota</taxon>
        <taxon>Alphaproteobacteria</taxon>
        <taxon>Hyphomicrobiales</taxon>
        <taxon>Lichenihabitantaceae</taxon>
        <taxon>Lichenibacterium</taxon>
    </lineage>
</organism>
<proteinExistence type="predicted"/>
<dbReference type="GO" id="GO:0003700">
    <property type="term" value="F:DNA-binding transcription factor activity"/>
    <property type="evidence" value="ECO:0007669"/>
    <property type="project" value="TreeGrafter"/>
</dbReference>
<dbReference type="InterPro" id="IPR050707">
    <property type="entry name" value="HTH_MetabolicPath_Reg"/>
</dbReference>
<reference evidence="6 7" key="2">
    <citation type="submission" date="2019-02" db="EMBL/GenBank/DDBJ databases">
        <title>'Lichenibacterium ramalinii' gen. nov. sp. nov., 'Lichenibacterium minor' gen. nov. sp. nov.</title>
        <authorList>
            <person name="Pankratov T."/>
        </authorList>
    </citation>
    <scope>NUCLEOTIDE SEQUENCE [LARGE SCALE GENOMIC DNA]</scope>
    <source>
        <strain evidence="6 7">RmlP026</strain>
    </source>
</reference>
<dbReference type="InterPro" id="IPR036390">
    <property type="entry name" value="WH_DNA-bd_sf"/>
</dbReference>
<dbReference type="InterPro" id="IPR029016">
    <property type="entry name" value="GAF-like_dom_sf"/>
</dbReference>
<evidence type="ECO:0000256" key="1">
    <source>
        <dbReference type="ARBA" id="ARBA00023015"/>
    </source>
</evidence>